<dbReference type="RefSeq" id="WP_090337769.1">
    <property type="nucleotide sequence ID" value="NZ_FNXY01000005.1"/>
</dbReference>
<accession>A0A1H6WZK6</accession>
<dbReference type="InterPro" id="IPR041662">
    <property type="entry name" value="SusD-like_2"/>
</dbReference>
<reference evidence="1 2" key="1">
    <citation type="submission" date="2016-10" db="EMBL/GenBank/DDBJ databases">
        <authorList>
            <person name="de Groot N.N."/>
        </authorList>
    </citation>
    <scope>NUCLEOTIDE SEQUENCE [LARGE SCALE GENOMIC DNA]</scope>
    <source>
        <strain evidence="1 2">DSM 19938</strain>
    </source>
</reference>
<organism evidence="1 2">
    <name type="scientific">Dyadobacter koreensis</name>
    <dbReference type="NCBI Taxonomy" id="408657"/>
    <lineage>
        <taxon>Bacteria</taxon>
        <taxon>Pseudomonadati</taxon>
        <taxon>Bacteroidota</taxon>
        <taxon>Cytophagia</taxon>
        <taxon>Cytophagales</taxon>
        <taxon>Spirosomataceae</taxon>
        <taxon>Dyadobacter</taxon>
    </lineage>
</organism>
<evidence type="ECO:0000313" key="2">
    <source>
        <dbReference type="Proteomes" id="UP000199532"/>
    </source>
</evidence>
<gene>
    <name evidence="1" type="ORF">SAMN04487995_3771</name>
</gene>
<dbReference type="AlphaFoldDB" id="A0A1H6WZK6"/>
<dbReference type="STRING" id="408657.SAMN04487995_3771"/>
<evidence type="ECO:0000313" key="1">
    <source>
        <dbReference type="EMBL" id="SEJ20704.1"/>
    </source>
</evidence>
<dbReference type="Proteomes" id="UP000199532">
    <property type="component" value="Unassembled WGS sequence"/>
</dbReference>
<sequence length="506" mass="55591">MKYKIFVLLGLMTFLGSCTKDFEEVNVNPNAPAIVPLDYLLSQSALLLAGSAGDPGYKSWRANFIYAGCIMQQMASVEVGFYRGTVYTFQGDLSAAYFESSYPNSIKNLVNLIDLASKDAKDVNVLSMARILRVVETSFLTDLYGDVPYSEAGKGFISKINSPKYDPQQAIYMDMLKELDEASKAFNPASYKPTTADFVYGGDLDKWKRGANSLMLRIAMRMQKADATNAQAWAKKAIDAGIMASNDDSFTIKMDKTGAGNNSNANSWNLGAGRKIADGNNIQWAKTFIDMMKARKDPRLPVVAALKNGDRSVDKQIGIPSGTDATTLTSLPEKNLDNYSRAAPNMYVLSNPYFIMTYAESQLLKAEAIERGWATGDAKAAFEAGQVAAILQLNAYGGTLTDADAKAYSAANPYPSGTLDAKLEAIQTENWLINGSVLNHMEAWADWRRTGFPKLVPVNYPGNETNGQIPRRLRYPQSEVGVNENITEAITRQGGDTFMTKIWWDK</sequence>
<dbReference type="Pfam" id="PF12771">
    <property type="entry name" value="SusD-like_2"/>
    <property type="match status" value="1"/>
</dbReference>
<name>A0A1H6WZK6_9BACT</name>
<dbReference type="InterPro" id="IPR011990">
    <property type="entry name" value="TPR-like_helical_dom_sf"/>
</dbReference>
<dbReference type="SUPFAM" id="SSF48452">
    <property type="entry name" value="TPR-like"/>
    <property type="match status" value="1"/>
</dbReference>
<keyword evidence="2" id="KW-1185">Reference proteome</keyword>
<dbReference type="EMBL" id="FNXY01000005">
    <property type="protein sequence ID" value="SEJ20704.1"/>
    <property type="molecule type" value="Genomic_DNA"/>
</dbReference>
<dbReference type="Gene3D" id="1.25.40.390">
    <property type="match status" value="1"/>
</dbReference>
<dbReference type="PROSITE" id="PS51257">
    <property type="entry name" value="PROKAR_LIPOPROTEIN"/>
    <property type="match status" value="1"/>
</dbReference>
<proteinExistence type="predicted"/>
<protein>
    <submittedName>
        <fullName evidence="1">Starch-binding associating with outer membrane</fullName>
    </submittedName>
</protein>
<dbReference type="OrthoDB" id="843771at2"/>